<feature type="domain" description="Reverse transcriptase" evidence="1">
    <location>
        <begin position="42"/>
        <end position="286"/>
    </location>
</feature>
<gene>
    <name evidence="2" type="ORF">SAMN05216174_1381</name>
</gene>
<dbReference type="InterPro" id="IPR043502">
    <property type="entry name" value="DNA/RNA_pol_sf"/>
</dbReference>
<organism evidence="2 3">
    <name type="scientific">Actinokineospora iranica</name>
    <dbReference type="NCBI Taxonomy" id="1271860"/>
    <lineage>
        <taxon>Bacteria</taxon>
        <taxon>Bacillati</taxon>
        <taxon>Actinomycetota</taxon>
        <taxon>Actinomycetes</taxon>
        <taxon>Pseudonocardiales</taxon>
        <taxon>Pseudonocardiaceae</taxon>
        <taxon>Actinokineospora</taxon>
    </lineage>
</organism>
<dbReference type="GO" id="GO:0003964">
    <property type="term" value="F:RNA-directed DNA polymerase activity"/>
    <property type="evidence" value="ECO:0007669"/>
    <property type="project" value="UniProtKB-KW"/>
</dbReference>
<proteinExistence type="predicted"/>
<dbReference type="AlphaFoldDB" id="A0A1G6ZK98"/>
<dbReference type="Pfam" id="PF00078">
    <property type="entry name" value="RVT_1"/>
    <property type="match status" value="1"/>
</dbReference>
<reference evidence="3" key="1">
    <citation type="submission" date="2016-10" db="EMBL/GenBank/DDBJ databases">
        <authorList>
            <person name="Varghese N."/>
            <person name="Submissions S."/>
        </authorList>
    </citation>
    <scope>NUCLEOTIDE SEQUENCE [LARGE SCALE GENOMIC DNA]</scope>
    <source>
        <strain evidence="3">IBRC-M 10403</strain>
    </source>
</reference>
<dbReference type="STRING" id="1271860.SAMN05216174_1381"/>
<dbReference type="InterPro" id="IPR030931">
    <property type="entry name" value="Group_II_RT_mat"/>
</dbReference>
<dbReference type="Proteomes" id="UP000199501">
    <property type="component" value="Unassembled WGS sequence"/>
</dbReference>
<keyword evidence="3" id="KW-1185">Reference proteome</keyword>
<keyword evidence="2" id="KW-0548">Nucleotidyltransferase</keyword>
<accession>A0A1G6ZK98</accession>
<dbReference type="PANTHER" id="PTHR34047">
    <property type="entry name" value="NUCLEAR INTRON MATURASE 1, MITOCHONDRIAL-RELATED"/>
    <property type="match status" value="1"/>
</dbReference>
<dbReference type="PANTHER" id="PTHR34047:SF8">
    <property type="entry name" value="PROTEIN YKFC"/>
    <property type="match status" value="1"/>
</dbReference>
<evidence type="ECO:0000313" key="2">
    <source>
        <dbReference type="EMBL" id="SDE02747.1"/>
    </source>
</evidence>
<name>A0A1G6ZK98_9PSEU</name>
<feature type="non-terminal residue" evidence="2">
    <location>
        <position position="1"/>
    </location>
</feature>
<dbReference type="SUPFAM" id="SSF56672">
    <property type="entry name" value="DNA/RNA polymerases"/>
    <property type="match status" value="1"/>
</dbReference>
<protein>
    <submittedName>
        <fullName evidence="2">RNA-directed DNA polymerase</fullName>
    </submittedName>
</protein>
<evidence type="ECO:0000259" key="1">
    <source>
        <dbReference type="PROSITE" id="PS50878"/>
    </source>
</evidence>
<dbReference type="InterPro" id="IPR000477">
    <property type="entry name" value="RT_dom"/>
</dbReference>
<evidence type="ECO:0000313" key="3">
    <source>
        <dbReference type="Proteomes" id="UP000199501"/>
    </source>
</evidence>
<dbReference type="PROSITE" id="PS50878">
    <property type="entry name" value="RT_POL"/>
    <property type="match status" value="1"/>
</dbReference>
<keyword evidence="2" id="KW-0808">Transferase</keyword>
<dbReference type="InterPro" id="IPR013597">
    <property type="entry name" value="Mat_intron_G2"/>
</dbReference>
<sequence length="428" mass="49006">AFLAMAWDRVRNNRGARSSGVDGVNAYYVEEQRGVEAFLTGVRAQLKAGTFAPQPVRERMIPKANGKLRRLGIPTVTDRVVQAALKLVLEPIFEADFVPVSYGFRPNRRAQDAIQEIHILATKGYEWVLDADIEACFDSLDHTLIMDRVRARVSDKRVLALVKAFLKAGIMTELGGEEATTMGTPQGGILSPLLANIALSELDEYWAQRWPPSRERERRRKRGLPNWRIVRYADDFVIMVIGTRVDTIAIRTEIVGFLSSIGLRMAHAKTKTVHIDEGFDFLGWRIQRHRKRGTNQNFVYTYPSKKAVASVVGKIRAETHRDKHRQLITLLTRVNQVMAGWAYYFRHGVSQAVFGYLRYYSWLRVCRWLRKHHKGLSWRKLHPRAFTGSTKWEIRAGEVTLFDPTSIPSKRYRYRGAKIPTPWSSNAA</sequence>
<dbReference type="NCBIfam" id="TIGR04416">
    <property type="entry name" value="group_II_RT_mat"/>
    <property type="match status" value="1"/>
</dbReference>
<dbReference type="InterPro" id="IPR051083">
    <property type="entry name" value="GrpII_Intron_Splice-Mob/Def"/>
</dbReference>
<dbReference type="EMBL" id="FMZZ01000038">
    <property type="protein sequence ID" value="SDE02747.1"/>
    <property type="molecule type" value="Genomic_DNA"/>
</dbReference>
<keyword evidence="2" id="KW-0695">RNA-directed DNA polymerase</keyword>
<dbReference type="RefSeq" id="WP_139191095.1">
    <property type="nucleotide sequence ID" value="NZ_FMZZ01000038.1"/>
</dbReference>
<dbReference type="CDD" id="cd01651">
    <property type="entry name" value="RT_G2_intron"/>
    <property type="match status" value="1"/>
</dbReference>
<dbReference type="Pfam" id="PF08388">
    <property type="entry name" value="GIIM"/>
    <property type="match status" value="1"/>
</dbReference>
<dbReference type="OrthoDB" id="1550386at2"/>